<keyword evidence="4 10" id="KW-0812">Transmembrane</keyword>
<dbReference type="Pfam" id="PF02530">
    <property type="entry name" value="Porin_2"/>
    <property type="match status" value="1"/>
</dbReference>
<dbReference type="GO" id="GO:0015288">
    <property type="term" value="F:porin activity"/>
    <property type="evidence" value="ECO:0007669"/>
    <property type="project" value="UniProtKB-KW"/>
</dbReference>
<feature type="region of interest" description="Disordered" evidence="11">
    <location>
        <begin position="22"/>
        <end position="47"/>
    </location>
</feature>
<keyword evidence="8 10" id="KW-0472">Membrane</keyword>
<reference evidence="12 14" key="1">
    <citation type="submission" date="2015-10" db="EMBL/GenBank/DDBJ databases">
        <title>Draft genome of Bosea thiooxidans.</title>
        <authorList>
            <person name="Wang X."/>
        </authorList>
    </citation>
    <scope>NUCLEOTIDE SEQUENCE [LARGE SCALE GENOMIC DNA]</scope>
    <source>
        <strain evidence="12 14">CGMCC 9174</strain>
    </source>
</reference>
<evidence type="ECO:0000313" key="13">
    <source>
        <dbReference type="EMBL" id="SKB98200.1"/>
    </source>
</evidence>
<dbReference type="InterPro" id="IPR003684">
    <property type="entry name" value="Porin_alphabac"/>
</dbReference>
<dbReference type="Proteomes" id="UP000190130">
    <property type="component" value="Unassembled WGS sequence"/>
</dbReference>
<evidence type="ECO:0000256" key="9">
    <source>
        <dbReference type="ARBA" id="ARBA00023237"/>
    </source>
</evidence>
<evidence type="ECO:0000256" key="7">
    <source>
        <dbReference type="ARBA" id="ARBA00023114"/>
    </source>
</evidence>
<dbReference type="EMBL" id="LMAR01000001">
    <property type="protein sequence ID" value="KQK32426.1"/>
    <property type="molecule type" value="Genomic_DNA"/>
</dbReference>
<evidence type="ECO:0000256" key="8">
    <source>
        <dbReference type="ARBA" id="ARBA00023136"/>
    </source>
</evidence>
<dbReference type="Proteomes" id="UP000051562">
    <property type="component" value="Unassembled WGS sequence"/>
</dbReference>
<name>A0A0Q3T466_9HYPH</name>
<dbReference type="STRING" id="53254.SAMN05660750_03454"/>
<dbReference type="EMBL" id="FUYX01000009">
    <property type="protein sequence ID" value="SKB98200.1"/>
    <property type="molecule type" value="Genomic_DNA"/>
</dbReference>
<dbReference type="RefSeq" id="WP_055726371.1">
    <property type="nucleotide sequence ID" value="NZ_FUYX01000009.1"/>
</dbReference>
<dbReference type="AlphaFoldDB" id="A0A0Q3T466"/>
<keyword evidence="5 10" id="KW-0732">Signal</keyword>
<evidence type="ECO:0000256" key="11">
    <source>
        <dbReference type="SAM" id="MobiDB-lite"/>
    </source>
</evidence>
<dbReference type="GO" id="GO:0046930">
    <property type="term" value="C:pore complex"/>
    <property type="evidence" value="ECO:0007669"/>
    <property type="project" value="UniProtKB-KW"/>
</dbReference>
<keyword evidence="3 10" id="KW-1134">Transmembrane beta strand</keyword>
<evidence type="ECO:0000256" key="2">
    <source>
        <dbReference type="ARBA" id="ARBA00022448"/>
    </source>
</evidence>
<comment type="domain">
    <text evidence="10">Consists of 16-stranded beta-barrel sheets, with large surface-exposed loops, that form a transmembrane pore at the center of each barrel. The pore is partially ocluded by a peptide loop that folds into the pore lumen.</text>
</comment>
<feature type="chain" id="PRO_5014484047" description="Porin" evidence="10">
    <location>
        <begin position="20"/>
        <end position="127"/>
    </location>
</feature>
<keyword evidence="14" id="KW-1185">Reference proteome</keyword>
<comment type="function">
    <text evidence="10">Forms passive diffusion pores that allow small molecular weight hydrophilic materials across the outer membrane.</text>
</comment>
<keyword evidence="6 10" id="KW-0406">Ion transport</keyword>
<comment type="similarity">
    <text evidence="1 10">Belongs to the alphaproteobacteria porin family.</text>
</comment>
<evidence type="ECO:0000313" key="12">
    <source>
        <dbReference type="EMBL" id="KQK32426.1"/>
    </source>
</evidence>
<evidence type="ECO:0000256" key="10">
    <source>
        <dbReference type="RuleBase" id="RU364005"/>
    </source>
</evidence>
<sequence>MRRIALALFLTSLATAAGAQSIGQPLPGRAEPRAAYSKPTPAPAKGIRPCPEYGAGFVRMEGSSFCVRAGGGVRAEFGKSSRNGYGSRTDGMVYLESRGQTNLGPVRSVVSVRGQVNRGLDSGPFRY</sequence>
<dbReference type="GO" id="GO:0009279">
    <property type="term" value="C:cell outer membrane"/>
    <property type="evidence" value="ECO:0007669"/>
    <property type="project" value="UniProtKB-SubCell"/>
</dbReference>
<evidence type="ECO:0000256" key="1">
    <source>
        <dbReference type="ARBA" id="ARBA00009521"/>
    </source>
</evidence>
<comment type="subcellular location">
    <subcellularLocation>
        <location evidence="10">Cell outer membrane</location>
        <topology evidence="10">Multi-pass membrane protein</topology>
    </subcellularLocation>
</comment>
<keyword evidence="2 10" id="KW-0813">Transport</keyword>
<evidence type="ECO:0000313" key="14">
    <source>
        <dbReference type="Proteomes" id="UP000051562"/>
    </source>
</evidence>
<keyword evidence="9 10" id="KW-0998">Cell outer membrane</keyword>
<gene>
    <name evidence="12" type="ORF">ARD30_01205</name>
    <name evidence="13" type="ORF">SAMN05660750_03454</name>
</gene>
<evidence type="ECO:0000256" key="5">
    <source>
        <dbReference type="ARBA" id="ARBA00022729"/>
    </source>
</evidence>
<evidence type="ECO:0000256" key="6">
    <source>
        <dbReference type="ARBA" id="ARBA00023065"/>
    </source>
</evidence>
<keyword evidence="7 10" id="KW-0626">Porin</keyword>
<protein>
    <recommendedName>
        <fullName evidence="10">Porin</fullName>
    </recommendedName>
</protein>
<evidence type="ECO:0000313" key="15">
    <source>
        <dbReference type="Proteomes" id="UP000190130"/>
    </source>
</evidence>
<evidence type="ECO:0000256" key="3">
    <source>
        <dbReference type="ARBA" id="ARBA00022452"/>
    </source>
</evidence>
<feature type="signal peptide" evidence="10">
    <location>
        <begin position="1"/>
        <end position="19"/>
    </location>
</feature>
<proteinExistence type="inferred from homology"/>
<accession>A0A0Q3T466</accession>
<evidence type="ECO:0000256" key="4">
    <source>
        <dbReference type="ARBA" id="ARBA00022692"/>
    </source>
</evidence>
<reference evidence="13 15" key="2">
    <citation type="submission" date="2017-02" db="EMBL/GenBank/DDBJ databases">
        <authorList>
            <person name="Peterson S.W."/>
        </authorList>
    </citation>
    <scope>NUCLEOTIDE SEQUENCE [LARGE SCALE GENOMIC DNA]</scope>
    <source>
        <strain evidence="13 15">DSM 9653</strain>
    </source>
</reference>
<organism evidence="12 14">
    <name type="scientific">Bosea thiooxidans</name>
    <dbReference type="NCBI Taxonomy" id="53254"/>
    <lineage>
        <taxon>Bacteria</taxon>
        <taxon>Pseudomonadati</taxon>
        <taxon>Pseudomonadota</taxon>
        <taxon>Alphaproteobacteria</taxon>
        <taxon>Hyphomicrobiales</taxon>
        <taxon>Boseaceae</taxon>
        <taxon>Bosea</taxon>
    </lineage>
</organism>
<dbReference type="GO" id="GO:0006811">
    <property type="term" value="P:monoatomic ion transport"/>
    <property type="evidence" value="ECO:0007669"/>
    <property type="project" value="UniProtKB-KW"/>
</dbReference>